<keyword evidence="2" id="KW-0812">Transmembrane</keyword>
<reference evidence="4" key="1">
    <citation type="submission" date="2016-02" db="EMBL/GenBank/DDBJ databases">
        <title>Draft genome sequence of Microdochium bolleyi, a fungal endophyte of beachgrass.</title>
        <authorList>
            <consortium name="DOE Joint Genome Institute"/>
            <person name="David A.S."/>
            <person name="May G."/>
            <person name="Haridas S."/>
            <person name="Lim J."/>
            <person name="Wang M."/>
            <person name="Labutti K."/>
            <person name="Lipzen A."/>
            <person name="Barry K."/>
            <person name="Grigoriev I.V."/>
        </authorList>
    </citation>
    <scope>NUCLEOTIDE SEQUENCE [LARGE SCALE GENOMIC DNA]</scope>
    <source>
        <strain evidence="4">J235TASD1</strain>
    </source>
</reference>
<dbReference type="AlphaFoldDB" id="A0A136ISG2"/>
<feature type="transmembrane region" description="Helical" evidence="2">
    <location>
        <begin position="382"/>
        <end position="400"/>
    </location>
</feature>
<feature type="region of interest" description="Disordered" evidence="1">
    <location>
        <begin position="1"/>
        <end position="80"/>
    </location>
</feature>
<gene>
    <name evidence="3" type="ORF">Micbo1qcDRAFT_167314</name>
</gene>
<dbReference type="OrthoDB" id="10062838at2759"/>
<feature type="transmembrane region" description="Helical" evidence="2">
    <location>
        <begin position="453"/>
        <end position="474"/>
    </location>
</feature>
<feature type="transmembrane region" description="Helical" evidence="2">
    <location>
        <begin position="323"/>
        <end position="344"/>
    </location>
</feature>
<dbReference type="GO" id="GO:0006874">
    <property type="term" value="P:intracellular calcium ion homeostasis"/>
    <property type="evidence" value="ECO:0007669"/>
    <property type="project" value="InterPro"/>
</dbReference>
<feature type="compositionally biased region" description="Low complexity" evidence="1">
    <location>
        <begin position="14"/>
        <end position="41"/>
    </location>
</feature>
<organism evidence="3 4">
    <name type="scientific">Microdochium bolleyi</name>
    <dbReference type="NCBI Taxonomy" id="196109"/>
    <lineage>
        <taxon>Eukaryota</taxon>
        <taxon>Fungi</taxon>
        <taxon>Dikarya</taxon>
        <taxon>Ascomycota</taxon>
        <taxon>Pezizomycotina</taxon>
        <taxon>Sordariomycetes</taxon>
        <taxon>Xylariomycetidae</taxon>
        <taxon>Xylariales</taxon>
        <taxon>Microdochiaceae</taxon>
        <taxon>Microdochium</taxon>
    </lineage>
</organism>
<feature type="region of interest" description="Disordered" evidence="1">
    <location>
        <begin position="93"/>
        <end position="211"/>
    </location>
</feature>
<feature type="transmembrane region" description="Helical" evidence="2">
    <location>
        <begin position="412"/>
        <end position="432"/>
    </location>
</feature>
<evidence type="ECO:0000256" key="2">
    <source>
        <dbReference type="SAM" id="Phobius"/>
    </source>
</evidence>
<protein>
    <recommendedName>
        <fullName evidence="5">EamA domain-containing protein</fullName>
    </recommendedName>
</protein>
<dbReference type="SUPFAM" id="SSF103481">
    <property type="entry name" value="Multidrug resistance efflux transporter EmrE"/>
    <property type="match status" value="2"/>
</dbReference>
<dbReference type="GO" id="GO:0030234">
    <property type="term" value="F:enzyme regulator activity"/>
    <property type="evidence" value="ECO:0007669"/>
    <property type="project" value="InterPro"/>
</dbReference>
<feature type="transmembrane region" description="Helical" evidence="2">
    <location>
        <begin position="257"/>
        <end position="276"/>
    </location>
</feature>
<keyword evidence="2" id="KW-0472">Membrane</keyword>
<sequence>MSSSQRGSLHGRPAATSASASALSVRSTPSTSRTHSRVPSVGTSAATAGPSSRPSVNLPSPSHFDNYSEDEVDDDTAPLENRKSIVSSRLSLDFGIDGNAPPASKKAVQFKIDSDPSGSGTAHDHHHHHLGDEDDDPYDDDPMADNPGRSFLDPSRSGTPLLKKDEDDDRGRARYNHSRPTSPAGATQAPTQPSRPTFSRQSTMRSRSPDTQARLAARKKYTFAAFFLGVSLVSFCIQTELAAYVQTDLGWNKAYCMLYMTHGSWTMLWPAQLLVLRLQKWNMPWRTFWRRHVYILRSTAHMVAAQDLDVSAHTIRNVSPIPYMIRTTAFITSALTVAGLSWYLAVDMTSPSDLTAIYNCSAFFAYAFSVPLLKEKLRLDKSVAVLIAIVGVLVVAYGDSKETGAGKEDPSAGARLLGNIIIGCGSVLYGLYEVLYKRWACPPEGVSATRGTIFANAFGSCIGIFTLSVLWIPIPILHWTGLETFELPTGETALWLWISVVMNATFAGSFLVLISLTSPVLSSVASLLTIFIVALTDWLLKGQALSFAALAGGALIIAAFLMLSFSTWREMTEDAERKASLEHGHSGGSRGPVDYWSSDEESDKDERLD</sequence>
<feature type="transmembrane region" description="Helical" evidence="2">
    <location>
        <begin position="546"/>
        <end position="568"/>
    </location>
</feature>
<dbReference type="InParanoid" id="A0A136ISG2"/>
<feature type="transmembrane region" description="Helical" evidence="2">
    <location>
        <begin position="494"/>
        <end position="513"/>
    </location>
</feature>
<dbReference type="Pfam" id="PF16965">
    <property type="entry name" value="CSG2"/>
    <property type="match status" value="1"/>
</dbReference>
<dbReference type="InterPro" id="IPR031581">
    <property type="entry name" value="Csg2"/>
</dbReference>
<evidence type="ECO:0000313" key="3">
    <source>
        <dbReference type="EMBL" id="KXJ87739.1"/>
    </source>
</evidence>
<feature type="transmembrane region" description="Helical" evidence="2">
    <location>
        <begin position="356"/>
        <end position="373"/>
    </location>
</feature>
<feature type="region of interest" description="Disordered" evidence="1">
    <location>
        <begin position="577"/>
        <end position="609"/>
    </location>
</feature>
<evidence type="ECO:0008006" key="5">
    <source>
        <dbReference type="Google" id="ProtNLM"/>
    </source>
</evidence>
<name>A0A136ISG2_9PEZI</name>
<dbReference type="InterPro" id="IPR037185">
    <property type="entry name" value="EmrE-like"/>
</dbReference>
<feature type="compositionally biased region" description="Acidic residues" evidence="1">
    <location>
        <begin position="67"/>
        <end position="77"/>
    </location>
</feature>
<feature type="compositionally biased region" description="Basic and acidic residues" evidence="1">
    <location>
        <begin position="162"/>
        <end position="172"/>
    </location>
</feature>
<dbReference type="GO" id="GO:0005789">
    <property type="term" value="C:endoplasmic reticulum membrane"/>
    <property type="evidence" value="ECO:0007669"/>
    <property type="project" value="InterPro"/>
</dbReference>
<dbReference type="Proteomes" id="UP000070501">
    <property type="component" value="Unassembled WGS sequence"/>
</dbReference>
<feature type="compositionally biased region" description="Polar residues" evidence="1">
    <location>
        <begin position="178"/>
        <end position="211"/>
    </location>
</feature>
<dbReference type="PANTHER" id="PTHR19346">
    <property type="entry name" value="SUGAR PHOSPHATE TRANSPORTER DOMAIN-CONTAINING PROTEIN"/>
    <property type="match status" value="1"/>
</dbReference>
<feature type="transmembrane region" description="Helical" evidence="2">
    <location>
        <begin position="520"/>
        <end position="540"/>
    </location>
</feature>
<feature type="compositionally biased region" description="Polar residues" evidence="1">
    <location>
        <begin position="42"/>
        <end position="65"/>
    </location>
</feature>
<proteinExistence type="predicted"/>
<dbReference type="PANTHER" id="PTHR19346:SF4">
    <property type="entry name" value="SUGAR PHOSPHATE TRANSPORTER DOMAIN-CONTAINING PROTEIN"/>
    <property type="match status" value="1"/>
</dbReference>
<keyword evidence="2" id="KW-1133">Transmembrane helix</keyword>
<evidence type="ECO:0000313" key="4">
    <source>
        <dbReference type="Proteomes" id="UP000070501"/>
    </source>
</evidence>
<accession>A0A136ISG2</accession>
<dbReference type="InterPro" id="IPR026505">
    <property type="entry name" value="Solute_c_fam_35_mem_F3/F4"/>
</dbReference>
<feature type="transmembrane region" description="Helical" evidence="2">
    <location>
        <begin position="221"/>
        <end position="245"/>
    </location>
</feature>
<evidence type="ECO:0000256" key="1">
    <source>
        <dbReference type="SAM" id="MobiDB-lite"/>
    </source>
</evidence>
<keyword evidence="4" id="KW-1185">Reference proteome</keyword>
<feature type="compositionally biased region" description="Acidic residues" evidence="1">
    <location>
        <begin position="132"/>
        <end position="143"/>
    </location>
</feature>
<dbReference type="EMBL" id="KQ964261">
    <property type="protein sequence ID" value="KXJ87739.1"/>
    <property type="molecule type" value="Genomic_DNA"/>
</dbReference>